<dbReference type="GO" id="GO:0000271">
    <property type="term" value="P:polysaccharide biosynthetic process"/>
    <property type="evidence" value="ECO:0007669"/>
    <property type="project" value="TreeGrafter"/>
</dbReference>
<evidence type="ECO:0000256" key="1">
    <source>
        <dbReference type="SAM" id="Phobius"/>
    </source>
</evidence>
<evidence type="ECO:0000313" key="3">
    <source>
        <dbReference type="EMBL" id="WEK19408.1"/>
    </source>
</evidence>
<reference evidence="3" key="1">
    <citation type="submission" date="2023-03" db="EMBL/GenBank/DDBJ databases">
        <title>Andean soil-derived lignocellulolytic bacterial consortium as a source of novel taxa and putative plastic-active enzymes.</title>
        <authorList>
            <person name="Diaz-Garcia L."/>
            <person name="Chuvochina M."/>
            <person name="Feuerriegel G."/>
            <person name="Bunk B."/>
            <person name="Sproer C."/>
            <person name="Streit W.R."/>
            <person name="Rodriguez L.M."/>
            <person name="Overmann J."/>
            <person name="Jimenez D.J."/>
        </authorList>
    </citation>
    <scope>NUCLEOTIDE SEQUENCE</scope>
    <source>
        <strain evidence="3">MAG 3858</strain>
    </source>
</reference>
<proteinExistence type="predicted"/>
<dbReference type="PANTHER" id="PTHR23028">
    <property type="entry name" value="ACETYLTRANSFERASE"/>
    <property type="match status" value="1"/>
</dbReference>
<dbReference type="Proteomes" id="UP001214530">
    <property type="component" value="Chromosome"/>
</dbReference>
<evidence type="ECO:0000259" key="2">
    <source>
        <dbReference type="Pfam" id="PF01757"/>
    </source>
</evidence>
<protein>
    <submittedName>
        <fullName evidence="3">Acyltransferase family protein</fullName>
    </submittedName>
</protein>
<keyword evidence="3" id="KW-0808">Transferase</keyword>
<dbReference type="EMBL" id="CP119313">
    <property type="protein sequence ID" value="WEK19408.1"/>
    <property type="molecule type" value="Genomic_DNA"/>
</dbReference>
<feature type="transmembrane region" description="Helical" evidence="1">
    <location>
        <begin position="229"/>
        <end position="249"/>
    </location>
</feature>
<dbReference type="InterPro" id="IPR050879">
    <property type="entry name" value="Acyltransferase_3"/>
</dbReference>
<name>A0AAJ5W8Y7_9SPHI</name>
<keyword evidence="1" id="KW-0812">Transmembrane</keyword>
<feature type="domain" description="Acyltransferase 3" evidence="2">
    <location>
        <begin position="39"/>
        <end position="246"/>
    </location>
</feature>
<organism evidence="3 4">
    <name type="scientific">Candidatus Pedobacter colombiensis</name>
    <dbReference type="NCBI Taxonomy" id="3121371"/>
    <lineage>
        <taxon>Bacteria</taxon>
        <taxon>Pseudomonadati</taxon>
        <taxon>Bacteroidota</taxon>
        <taxon>Sphingobacteriia</taxon>
        <taxon>Sphingobacteriales</taxon>
        <taxon>Sphingobacteriaceae</taxon>
        <taxon>Pedobacter</taxon>
    </lineage>
</organism>
<evidence type="ECO:0000313" key="4">
    <source>
        <dbReference type="Proteomes" id="UP001214530"/>
    </source>
</evidence>
<dbReference type="Pfam" id="PF01757">
    <property type="entry name" value="Acyl_transf_3"/>
    <property type="match status" value="1"/>
</dbReference>
<keyword evidence="1" id="KW-0472">Membrane</keyword>
<feature type="transmembrane region" description="Helical" evidence="1">
    <location>
        <begin position="84"/>
        <end position="103"/>
    </location>
</feature>
<dbReference type="AlphaFoldDB" id="A0AAJ5W8Y7"/>
<dbReference type="PANTHER" id="PTHR23028:SF53">
    <property type="entry name" value="ACYL_TRANSF_3 DOMAIN-CONTAINING PROTEIN"/>
    <property type="match status" value="1"/>
</dbReference>
<dbReference type="InterPro" id="IPR002656">
    <property type="entry name" value="Acyl_transf_3_dom"/>
</dbReference>
<keyword evidence="1" id="KW-1133">Transmembrane helix</keyword>
<feature type="transmembrane region" description="Helical" evidence="1">
    <location>
        <begin position="56"/>
        <end position="75"/>
    </location>
</feature>
<dbReference type="GO" id="GO:0016747">
    <property type="term" value="F:acyltransferase activity, transferring groups other than amino-acyl groups"/>
    <property type="evidence" value="ECO:0007669"/>
    <property type="project" value="InterPro"/>
</dbReference>
<dbReference type="GO" id="GO:0016020">
    <property type="term" value="C:membrane"/>
    <property type="evidence" value="ECO:0007669"/>
    <property type="project" value="TreeGrafter"/>
</dbReference>
<accession>A0AAJ5W8Y7</accession>
<gene>
    <name evidence="3" type="ORF">P0Y49_21780</name>
</gene>
<feature type="transmembrane region" description="Helical" evidence="1">
    <location>
        <begin position="166"/>
        <end position="182"/>
    </location>
</feature>
<keyword evidence="3" id="KW-0012">Acyltransferase</keyword>
<feature type="transmembrane region" description="Helical" evidence="1">
    <location>
        <begin position="137"/>
        <end position="160"/>
    </location>
</feature>
<feature type="transmembrane region" description="Helical" evidence="1">
    <location>
        <begin position="194"/>
        <end position="217"/>
    </location>
</feature>
<sequence>MENISPVSNRTFDIFATGLGIKDYSYSNEGYKDLFAHLFFIHNLFDKYYFSINPSFWSLALEMQLYLVYPIFLFIRKWLGIKKTIIIIFLLVPVSYLAVHFMAPHSKLVAPGFISNHWFTWCAGAFLAERYINGQRLFVKSSLIIALFGFIAIILVGFYISVELSAFISVFAWIAFFEWLLHKEINTTTRINKSLAIIGIVSYSIYLIHQPLLHLAIPWFNFLGPKAYWAFFKPIPIFISIFIISYFSYRFIELPSIRFGYLVQKRNRTPNLSNQHILK</sequence>
<feature type="transmembrane region" description="Helical" evidence="1">
    <location>
        <begin position="109"/>
        <end position="128"/>
    </location>
</feature>